<sequence>MWIFVLLGGLFVPSVLGQGCNYDLQVGTTVVNISSGLDPQCTWTATAFEDYRLKLTCDVKLPGGINIGIGNCLLNFLTISASGNPSSSDGTKYCNSGSFSVLSDLNKISLQLSSSLLPNNILGISFSCSLQAVFNPCSCGHRGVQSRIMGGQEAGVNEFPAVAALIDLSIYSVLCGATLISNWRALTAQSCLNNRHLGSIALMVGQHDTDNNNPNRKAYAIESAACYHENCNTPPKMEEGDIAVLKTAEEIQMNPAVRVICLPYKYRDDTLAGSVVEIAGWGQTFNGGPDSNVLRKTQLNMNASKSIPASHQMVSAPTNVDLAPVPVQSRIVGGEEAGINDFPAVAALADVRYKSVFCGATLISNWRALTAQSCVINRPTTNIVLVVAEHDLSKRSQYSKLYSIQSAACFYENCNTHPNIEYGDIAVVKTFSEIQMNPAVRVICLPYKYRDDTLAGSVVEIAGWGAEVYGDPNSLVLRKTQLNVISPDECKQQYPSFTSNNICAYKEGASACTIDTGGSLMYTGPGTNRLYTVGVIQPSRCSDDDTLNTRVGAVIDWIVNSSPENSSSSDGTTYCNSGSFSVLSDLNKISLQLSSSLLPNNILGISFSCSLQAVFNPCSCGHRGVQSRIMGGPEAGVNEFPAVAALIGLSIYSVLCGATLISNWRALTAQSCLNNRHLGSIALVVGQHDTDNNNPNRKAYAIESAACYHENCNTPPKMEEGDIAVLKTAEEIQMNPAVRVICLPYKYRDDTLAGSVVEIGGWGQTFNGSPDSNVLRKTQLNVISPDECKQKYPSFTSNDICTYKQGASACSGDIGGSLMYTGPGTIRLYTVGVISFLAQCVDEETLNTRVGAVIHWIMNVSPESTYCNI</sequence>
<keyword evidence="2" id="KW-0325">Glycoprotein</keyword>
<evidence type="ECO:0000256" key="1">
    <source>
        <dbReference type="ARBA" id="ARBA00023157"/>
    </source>
</evidence>
<keyword evidence="6" id="KW-0645">Protease</keyword>
<dbReference type="Gene3D" id="2.40.10.10">
    <property type="entry name" value="Trypsin-like serine proteases"/>
    <property type="match status" value="3"/>
</dbReference>
<evidence type="ECO:0000313" key="8">
    <source>
        <dbReference type="Proteomes" id="UP000092461"/>
    </source>
</evidence>
<evidence type="ECO:0000256" key="3">
    <source>
        <dbReference type="ARBA" id="ARBA00024195"/>
    </source>
</evidence>
<keyword evidence="6" id="KW-0378">Hydrolase</keyword>
<dbReference type="PANTHER" id="PTHR24256">
    <property type="entry name" value="TRYPTASE-RELATED"/>
    <property type="match status" value="1"/>
</dbReference>
<dbReference type="VEuPathDB" id="VectorBase:LLOJ009807"/>
<dbReference type="VEuPathDB" id="VectorBase:LLONM1_010664"/>
<dbReference type="Pfam" id="PF00089">
    <property type="entry name" value="Trypsin"/>
    <property type="match status" value="3"/>
</dbReference>
<feature type="domain" description="Peptidase S1" evidence="5">
    <location>
        <begin position="629"/>
        <end position="862"/>
    </location>
</feature>
<dbReference type="SMART" id="SM00020">
    <property type="entry name" value="Tryp_SPc"/>
    <property type="match status" value="3"/>
</dbReference>
<feature type="domain" description="Peptidase S1" evidence="5">
    <location>
        <begin position="148"/>
        <end position="301"/>
    </location>
</feature>
<dbReference type="AlphaFoldDB" id="A0A1B0GL42"/>
<evidence type="ECO:0000256" key="4">
    <source>
        <dbReference type="SAM" id="SignalP"/>
    </source>
</evidence>
<reference evidence="8" key="1">
    <citation type="submission" date="2012-05" db="EMBL/GenBank/DDBJ databases">
        <title>Whole Genome Assembly of Lutzomyia longipalpis.</title>
        <authorList>
            <person name="Richards S."/>
            <person name="Qu C."/>
            <person name="Dillon R."/>
            <person name="Worley K."/>
            <person name="Scherer S."/>
            <person name="Batterton M."/>
            <person name="Taylor A."/>
            <person name="Hawes A."/>
            <person name="Hernandez B."/>
            <person name="Kovar C."/>
            <person name="Mandapat C."/>
            <person name="Pham C."/>
            <person name="Qu C."/>
            <person name="Jing C."/>
            <person name="Bess C."/>
            <person name="Bandaranaike D."/>
            <person name="Ngo D."/>
            <person name="Ongeri F."/>
            <person name="Arias F."/>
            <person name="Lara F."/>
            <person name="Weissenberger G."/>
            <person name="Kamau G."/>
            <person name="Han H."/>
            <person name="Shen H."/>
            <person name="Dinh H."/>
            <person name="Khalil I."/>
            <person name="Jones J."/>
            <person name="Shafer J."/>
            <person name="Jayaseelan J."/>
            <person name="Quiroz J."/>
            <person name="Blankenburg K."/>
            <person name="Nguyen L."/>
            <person name="Jackson L."/>
            <person name="Francisco L."/>
            <person name="Tang L.-Y."/>
            <person name="Pu L.-L."/>
            <person name="Perales L."/>
            <person name="Lorensuhewa L."/>
            <person name="Munidasa M."/>
            <person name="Coyle M."/>
            <person name="Taylor M."/>
            <person name="Puazo M."/>
            <person name="Firestine M."/>
            <person name="Scheel M."/>
            <person name="Javaid M."/>
            <person name="Wang M."/>
            <person name="Li M."/>
            <person name="Tabassum N."/>
            <person name="Saada N."/>
            <person name="Osuji N."/>
            <person name="Aqrawi P."/>
            <person name="Fu Q."/>
            <person name="Thornton R."/>
            <person name="Raj R."/>
            <person name="Goodspeed R."/>
            <person name="Mata R."/>
            <person name="Najjar R."/>
            <person name="Gubbala S."/>
            <person name="Lee S."/>
            <person name="Denson S."/>
            <person name="Patil S."/>
            <person name="Macmil S."/>
            <person name="Qi S."/>
            <person name="Matskevitch T."/>
            <person name="Palculict T."/>
            <person name="Mathew T."/>
            <person name="Vee V."/>
            <person name="Velamala V."/>
            <person name="Korchina V."/>
            <person name="Cai W."/>
            <person name="Liu W."/>
            <person name="Dai W."/>
            <person name="Zou X."/>
            <person name="Zhu Y."/>
            <person name="Zhang Y."/>
            <person name="Wu Y.-Q."/>
            <person name="Xin Y."/>
            <person name="Nazarath L."/>
            <person name="Kovar C."/>
            <person name="Han Y."/>
            <person name="Muzny D."/>
            <person name="Gibbs R."/>
        </authorList>
    </citation>
    <scope>NUCLEOTIDE SEQUENCE [LARGE SCALE GENOMIC DNA]</scope>
    <source>
        <strain evidence="8">Jacobina</strain>
    </source>
</reference>
<dbReference type="InterPro" id="IPR051487">
    <property type="entry name" value="Ser/Thr_Proteases_Immune/Dev"/>
</dbReference>
<evidence type="ECO:0000313" key="7">
    <source>
        <dbReference type="EnsemblMetazoa" id="LLOJ009807-PA"/>
    </source>
</evidence>
<protein>
    <submittedName>
        <fullName evidence="6">Putative venom serine protease 34 ooceraea biroi</fullName>
    </submittedName>
</protein>
<keyword evidence="8" id="KW-1185">Reference proteome</keyword>
<name>A0A1B0GL42_LUTLO</name>
<dbReference type="EnsemblMetazoa" id="LLOJ009807-RA">
    <property type="protein sequence ID" value="LLOJ009807-PA"/>
    <property type="gene ID" value="LLOJ009807"/>
</dbReference>
<dbReference type="InterPro" id="IPR001254">
    <property type="entry name" value="Trypsin_dom"/>
</dbReference>
<dbReference type="EMBL" id="AJWK01034175">
    <property type="status" value="NOT_ANNOTATED_CDS"/>
    <property type="molecule type" value="Genomic_DNA"/>
</dbReference>
<dbReference type="EMBL" id="GITU01012043">
    <property type="protein sequence ID" value="MBC1180746.1"/>
    <property type="molecule type" value="Transcribed_RNA"/>
</dbReference>
<reference evidence="6" key="2">
    <citation type="journal article" date="2020" name="BMC">
        <title>Leishmania infection induces a limited differential gene expression in the sand fly midgut.</title>
        <authorList>
            <person name="Coutinho-Abreu I.V."/>
            <person name="Serafim T.D."/>
            <person name="Meneses C."/>
            <person name="Kamhawi S."/>
            <person name="Oliveira F."/>
            <person name="Valenzuela J.G."/>
        </authorList>
    </citation>
    <scope>NUCLEOTIDE SEQUENCE</scope>
    <source>
        <strain evidence="6">Jacobina</strain>
        <tissue evidence="6">Midgut</tissue>
    </source>
</reference>
<comment type="similarity">
    <text evidence="3">Belongs to the peptidase S1 family. CLIP subfamily.</text>
</comment>
<proteinExistence type="inferred from homology"/>
<dbReference type="InterPro" id="IPR009003">
    <property type="entry name" value="Peptidase_S1_PA"/>
</dbReference>
<accession>A0A1B0GL42</accession>
<dbReference type="CDD" id="cd00190">
    <property type="entry name" value="Tryp_SPc"/>
    <property type="match status" value="2"/>
</dbReference>
<dbReference type="PROSITE" id="PS50240">
    <property type="entry name" value="TRYPSIN_DOM"/>
    <property type="match status" value="3"/>
</dbReference>
<feature type="signal peptide" evidence="4">
    <location>
        <begin position="1"/>
        <end position="17"/>
    </location>
</feature>
<dbReference type="EMBL" id="AJWK01034176">
    <property type="status" value="NOT_ANNOTATED_CDS"/>
    <property type="molecule type" value="Genomic_DNA"/>
</dbReference>
<organism evidence="7 8">
    <name type="scientific">Lutzomyia longipalpis</name>
    <name type="common">Sand fly</name>
    <dbReference type="NCBI Taxonomy" id="7200"/>
    <lineage>
        <taxon>Eukaryota</taxon>
        <taxon>Metazoa</taxon>
        <taxon>Ecdysozoa</taxon>
        <taxon>Arthropoda</taxon>
        <taxon>Hexapoda</taxon>
        <taxon>Insecta</taxon>
        <taxon>Pterygota</taxon>
        <taxon>Neoptera</taxon>
        <taxon>Endopterygota</taxon>
        <taxon>Diptera</taxon>
        <taxon>Nematocera</taxon>
        <taxon>Psychodoidea</taxon>
        <taxon>Psychodidae</taxon>
        <taxon>Lutzomyia</taxon>
        <taxon>Lutzomyia</taxon>
    </lineage>
</organism>
<dbReference type="GO" id="GO:0004252">
    <property type="term" value="F:serine-type endopeptidase activity"/>
    <property type="evidence" value="ECO:0007669"/>
    <property type="project" value="InterPro"/>
</dbReference>
<keyword evidence="4" id="KW-0732">Signal</keyword>
<evidence type="ECO:0000256" key="2">
    <source>
        <dbReference type="ARBA" id="ARBA00023180"/>
    </source>
</evidence>
<dbReference type="GO" id="GO:0006508">
    <property type="term" value="P:proteolysis"/>
    <property type="evidence" value="ECO:0007669"/>
    <property type="project" value="UniProtKB-KW"/>
</dbReference>
<evidence type="ECO:0000259" key="5">
    <source>
        <dbReference type="PROSITE" id="PS50240"/>
    </source>
</evidence>
<dbReference type="SUPFAM" id="SSF50494">
    <property type="entry name" value="Trypsin-like serine proteases"/>
    <property type="match status" value="3"/>
</dbReference>
<feature type="domain" description="Peptidase S1" evidence="5">
    <location>
        <begin position="331"/>
        <end position="563"/>
    </location>
</feature>
<dbReference type="VEuPathDB" id="VectorBase:LLONM1_011122"/>
<dbReference type="Proteomes" id="UP000092461">
    <property type="component" value="Unassembled WGS sequence"/>
</dbReference>
<evidence type="ECO:0000313" key="6">
    <source>
        <dbReference type="EMBL" id="MBC1180746.1"/>
    </source>
</evidence>
<feature type="chain" id="PRO_5044555684" evidence="4">
    <location>
        <begin position="18"/>
        <end position="869"/>
    </location>
</feature>
<keyword evidence="1" id="KW-1015">Disulfide bond</keyword>
<reference evidence="7" key="3">
    <citation type="submission" date="2020-05" db="UniProtKB">
        <authorList>
            <consortium name="EnsemblMetazoa"/>
        </authorList>
    </citation>
    <scope>IDENTIFICATION</scope>
    <source>
        <strain evidence="7">Jacobina</strain>
    </source>
</reference>
<dbReference type="InterPro" id="IPR043504">
    <property type="entry name" value="Peptidase_S1_PA_chymotrypsin"/>
</dbReference>